<dbReference type="Proteomes" id="UP000037122">
    <property type="component" value="Unassembled WGS sequence"/>
</dbReference>
<dbReference type="GO" id="GO:0007165">
    <property type="term" value="P:signal transduction"/>
    <property type="evidence" value="ECO:0007669"/>
    <property type="project" value="UniProtKB-ARBA"/>
</dbReference>
<evidence type="ECO:0000256" key="1">
    <source>
        <dbReference type="ARBA" id="ARBA00022468"/>
    </source>
</evidence>
<dbReference type="Gene3D" id="1.10.506.10">
    <property type="entry name" value="GTPase Activation - p120gap, domain 1"/>
    <property type="match status" value="1"/>
</dbReference>
<feature type="domain" description="Ras-GAP" evidence="3">
    <location>
        <begin position="1284"/>
        <end position="1468"/>
    </location>
</feature>
<dbReference type="VEuPathDB" id="FungiDB:B9J08_003924"/>
<evidence type="ECO:0000259" key="3">
    <source>
        <dbReference type="PROSITE" id="PS50018"/>
    </source>
</evidence>
<dbReference type="Pfam" id="PF00616">
    <property type="entry name" value="RasGAP"/>
    <property type="match status" value="1"/>
</dbReference>
<feature type="compositionally biased region" description="Low complexity" evidence="2">
    <location>
        <begin position="550"/>
        <end position="561"/>
    </location>
</feature>
<sequence length="2626" mass="299968">MATSDLKSDLIRSLSLRLESILPNRSGSNIAEVELNAQFILTTNLFLANLKPTEENGYQDFMPDIVEHFTAILEKLNIDPQTRKLRERDEKTLTSTVVVMKLFSTIIRFAWDKHALVGKNSTLTANDGMNFNFDLGYHSENYMIYSFQPAELVNADIHHTLEVLFCILSEDVNRKALANIRRVRLDKQKPIDYSLAGDIALSQDEVKAYVRDIDENILIVLRYLAAANPNDYYSFLNRKLFAFAERGEYIPNAALNKYSCLLMFLYYTKEVADQYAKQVYSMMPYIRSNSWKQVCLYFDSHNIKYQCLHRPRFYAEQVIPGQPSEQNFRTLFDYVSTAFEDQEYIGIAPSLHSWFVILCPSDFDELLQKPNKLKQAFNKRLKFLTSILKDASAGANLECFESLINIFSLGARIPDLKGDVREFSVKYIDETFDNLNKMGANCITDTSKARFRQLSIDLYVAAIAINPGKYIPILVDFFTSSLPKSEDGCKDQCLCEEIEICMNVIKGLAHVETYKEPLKVVMDELREPLKSLLFTTYKKLNMYDSTRPESSSSSSILSAPSDKLPEMDKSMANSNPILSSLKKNNLDYGLGSVKDKSVAVFSDTPDSASNRSAQHSSCDTSFNPKCIGQCERIMTQLFEIFAASPEAYIGYLSNKADSLDEQDQKILLEELISFANEMALPIKQAIHFKSVNGNSELFESACTLAMTMVRGKEQSLRDTEIKECLSFLFSNLVIKAIAEACTVFSLTDPNFKLCFIFLNKFLQERDSSYKNVTKNRLLQHKCSHSACHSVCEAVEIILLLALCTHDVQFFGMAKLTMRWHILEIESGGHPFNCFDNNLAHVFKKILDDDSVFTGFVSLHKKFRNILMEAPPTNSLYHVWLLIYQRWLDIVDNSSTLTDASLVFRHYTGFLVSTSGCFLNKEFLEDDSKEKERALTLISSFFDRAISLLKSNELVVRVVIKDALSNESHPAVFHLVCTKLMNAAIYYVDQGVITSEGVLFMEQMMAIITAMTAIKNDGSFVLVSLLPGVCEFLHKFIGMVQNPVDLVKLKLRFCKMCTAIELDRERNGIAGAYKLRSQYAKISIEWLEQAVFYDSSQEEDETDADDSVLATPTTSQSSQTKHSELEFLYIELASECSKCLELQLQDSLIEMPEGVSEKNLKQSKDLIFSNHFSLFFKILQKYTSPNPSPTMMRSKYKIQGITDNVLKSISNILQSDTEHGMHFVLPLGYHQNKKIRSIFLNIFGDMLSTKKLKSAKEAFPDKLVHEMAEIYEIYGAAAEVASPAEHNLLATSLHGLFGYTKKLDKLFVTLLTDEISSVARSSDIFRRNSTLTRLMSIFAKEDGLPYLTVVLKPVIQEIIQNSVVFEVEKSHEAADIDLFIQYLAKIVDRIVNSAKWFPESFQFICSEIYKAVGAKFEDAALVAVGSFVFLRFFCPAIVSPESFFDLSTSNVKVKRSLIQLVKVIQYMANRTLASLKWEGLLERSERLGELNKKIFVFLKDMSTKPLHGYPFHSLTVKPYTGLRYIHKFFYTYFVYIKHQWCLGDPLVNAANLHERVVMWRKLDRIMRDLGRPRPSISLQGTTSYKAVDPSANLGNSQYAEFMAKMSVRNMELAIESQVIHSAVFSDGTPVVVVNFRYIKDIGYDMSTFVYLILEAASQVWDNKFYIVNDFTQFFYMGIIGKNYVSLMRNYAPTIFFKNCARTYYYNLPRFRHLNIIEDMVAMRLSVNPQTKVYFYSQMDDPEIISSLCLSETITSIDKDIRVIYNDCQVYESSTQKFVPATLKLGRKWMQLCFERFEFKPQFAQTDSLAPVEVHQLSDITRCEVSNNFEDPNEFTLFLNRYNYEVIISSPQRLAILRFLYFAMLRNSRESNVHKKDEDDLRELHWFGKLYNIVFHALLERDVEVRASASYLFSSMSAYYDVDFGVLPSHASSVAFPSDTTFFVVSVSAYLAKHRPENTYRFIKAFFNNFERLPEEHRVSAIMYISPWIDNVGNQIFMELENGTEKVAEIARQFCRITAQTMTMLPFLNTYVWRKLFADLRLTSVLLDEVISFAIDNKSDESEWEQILSVLSPSVELCGELMSRIVACIHKTKSDDSDIASQSKLLEITVLIKICAAMFFNSYVFSSLYLLHVFFFCSLFIDSPKLEFGPDLQKLTINTVQSFVHRPDLSDLQRDIIETSIEYFTSQRARMLFGFTSGDRGKGPDATHLFNRAAAFDLLCDKLKNFMLLVGSSDDRIRWTARWSSLAMEIAFSSGSLFQRRAITLVGTLARAGISDQAGGRMMKMLVDNKYGEPNTYVHSGICFARLEEGLAPDSKYLPLLIWTLACNTLMSFPPLYQTSICCATSIFTKIEHKLDFMSPIVATRPLLEPIISDFEAGVDQTVNEKNFQLHFMVHICLGLITSQFRHTSVQCLKNMVKHKLLMNDGFPDKVLKFEYLLLAFLAMSDTAYTQFLKEEFPDNEELQCVTKNSLPKVVIDQIAKNNGETQVALIAAAYIFDCDCDSSFKLKFLRLYNHLFATQRDFALKIFHLVKRGLESNMVSSTSIDLITSITNIMVNVIRDEEYSEATGEAELSAILDEFEFQRVKTIKSFKADVTENECDMKNMNLLQQLMHRSISSIVEGERLEKS</sequence>
<dbReference type="InterPro" id="IPR036865">
    <property type="entry name" value="CRAL-TRIO_dom_sf"/>
</dbReference>
<dbReference type="VEuPathDB" id="FungiDB:CJI96_0002555"/>
<gene>
    <name evidence="4" type="ORF">QG37_00109</name>
</gene>
<evidence type="ECO:0000313" key="4">
    <source>
        <dbReference type="EMBL" id="KNE02736.1"/>
    </source>
</evidence>
<dbReference type="CDD" id="cd05392">
    <property type="entry name" value="RasGAP_Neurofibromin_like"/>
    <property type="match status" value="1"/>
</dbReference>
<feature type="region of interest" description="Disordered" evidence="2">
    <location>
        <begin position="545"/>
        <end position="570"/>
    </location>
</feature>
<dbReference type="SMART" id="SM00323">
    <property type="entry name" value="RasGAP"/>
    <property type="match status" value="1"/>
</dbReference>
<proteinExistence type="predicted"/>
<evidence type="ECO:0000256" key="2">
    <source>
        <dbReference type="SAM" id="MobiDB-lite"/>
    </source>
</evidence>
<accession>A0A0L0P9J0</accession>
<dbReference type="VEuPathDB" id="FungiDB:CJJ09_000084"/>
<dbReference type="VEuPathDB" id="FungiDB:B9J08_003925"/>
<dbReference type="VEuPathDB" id="FungiDB:CJI97_004097"/>
<dbReference type="VEuPathDB" id="FungiDB:QG37_00109"/>
<dbReference type="VEuPathDB" id="FungiDB:CJJ09_000083"/>
<keyword evidence="1" id="KW-0343">GTPase activation</keyword>
<dbReference type="PANTHER" id="PTHR10194">
    <property type="entry name" value="RAS GTPASE-ACTIVATING PROTEINS"/>
    <property type="match status" value="1"/>
</dbReference>
<evidence type="ECO:0000313" key="5">
    <source>
        <dbReference type="Proteomes" id="UP000037122"/>
    </source>
</evidence>
<protein>
    <submittedName>
        <fullName evidence="4">Ras gtpase activating protein neurofibromin</fullName>
    </submittedName>
</protein>
<dbReference type="InterPro" id="IPR023152">
    <property type="entry name" value="RasGAP_CS"/>
</dbReference>
<organism evidence="4 5">
    <name type="scientific">Candidozyma auris</name>
    <name type="common">Yeast</name>
    <name type="synonym">Candida auris</name>
    <dbReference type="NCBI Taxonomy" id="498019"/>
    <lineage>
        <taxon>Eukaryota</taxon>
        <taxon>Fungi</taxon>
        <taxon>Dikarya</taxon>
        <taxon>Ascomycota</taxon>
        <taxon>Saccharomycotina</taxon>
        <taxon>Pichiomycetes</taxon>
        <taxon>Metschnikowiaceae</taxon>
        <taxon>Candidozyma</taxon>
    </lineage>
</organism>
<dbReference type="PANTHER" id="PTHR10194:SF60">
    <property type="entry name" value="RAS GTPASE-ACTIVATING PROTEIN RASKOL"/>
    <property type="match status" value="1"/>
</dbReference>
<dbReference type="EMBL" id="LGST01000002">
    <property type="protein sequence ID" value="KNE02736.1"/>
    <property type="molecule type" value="Genomic_DNA"/>
</dbReference>
<dbReference type="GO" id="GO:0005096">
    <property type="term" value="F:GTPase activator activity"/>
    <property type="evidence" value="ECO:0007669"/>
    <property type="project" value="UniProtKB-KW"/>
</dbReference>
<comment type="caution">
    <text evidence="4">The sequence shown here is derived from an EMBL/GenBank/DDBJ whole genome shotgun (WGS) entry which is preliminary data.</text>
</comment>
<dbReference type="VEuPathDB" id="FungiDB:CJJ07_000781"/>
<reference evidence="5" key="1">
    <citation type="journal article" date="2015" name="BMC Genomics">
        <title>Draft genome of a commonly misdiagnosed multidrug resistant pathogen Candida auris.</title>
        <authorList>
            <person name="Chatterjee S."/>
            <person name="Alampalli S.V."/>
            <person name="Nageshan R.K."/>
            <person name="Chettiar S.T."/>
            <person name="Joshi S."/>
            <person name="Tatu U.S."/>
        </authorList>
    </citation>
    <scope>NUCLEOTIDE SEQUENCE [LARGE SCALE GENOMIC DNA]</scope>
    <source>
        <strain evidence="5">6684</strain>
    </source>
</reference>
<name>A0A0L0P9J0_CANAR</name>
<dbReference type="InterPro" id="IPR001936">
    <property type="entry name" value="RasGAP_dom"/>
</dbReference>
<dbReference type="InterPro" id="IPR008936">
    <property type="entry name" value="Rho_GTPase_activation_prot"/>
</dbReference>
<dbReference type="PROSITE" id="PS50018">
    <property type="entry name" value="RAS_GTPASE_ACTIV_2"/>
    <property type="match status" value="1"/>
</dbReference>
<dbReference type="SUPFAM" id="SSF48350">
    <property type="entry name" value="GTPase activation domain, GAP"/>
    <property type="match status" value="1"/>
</dbReference>
<dbReference type="InterPro" id="IPR039360">
    <property type="entry name" value="Ras_GTPase"/>
</dbReference>
<dbReference type="PROSITE" id="PS00509">
    <property type="entry name" value="RAS_GTPASE_ACTIV_1"/>
    <property type="match status" value="1"/>
</dbReference>
<dbReference type="Gene3D" id="3.40.525.10">
    <property type="entry name" value="CRAL-TRIO lipid binding domain"/>
    <property type="match status" value="1"/>
</dbReference>